<evidence type="ECO:0000256" key="1">
    <source>
        <dbReference type="ARBA" id="ARBA00004229"/>
    </source>
</evidence>
<dbReference type="EC" id="5.3.99.6" evidence="4"/>
<dbReference type="Gene3D" id="3.30.1320.10">
    <property type="match status" value="1"/>
</dbReference>
<comment type="subcellular location">
    <subcellularLocation>
        <location evidence="1">Plastid</location>
        <location evidence="1">Chloroplast</location>
    </subcellularLocation>
</comment>
<dbReference type="EMBL" id="JADFTS010000002">
    <property type="protein sequence ID" value="KAF9622062.1"/>
    <property type="molecule type" value="Genomic_DNA"/>
</dbReference>
<evidence type="ECO:0000256" key="3">
    <source>
        <dbReference type="ARBA" id="ARBA00007982"/>
    </source>
</evidence>
<evidence type="ECO:0000256" key="10">
    <source>
        <dbReference type="ARBA" id="ARBA00023274"/>
    </source>
</evidence>
<evidence type="ECO:0000256" key="5">
    <source>
        <dbReference type="ARBA" id="ARBA00022528"/>
    </source>
</evidence>
<protein>
    <recommendedName>
        <fullName evidence="4">allene-oxide cyclase</fullName>
        <ecNumber evidence="4">5.3.99.6</ecNumber>
    </recommendedName>
</protein>
<keyword evidence="13" id="KW-1185">Reference proteome</keyword>
<dbReference type="PANTHER" id="PTHR12919">
    <property type="entry name" value="30S RIBOSOMAL PROTEIN S16"/>
    <property type="match status" value="1"/>
</dbReference>
<reference evidence="12 13" key="1">
    <citation type="submission" date="2020-10" db="EMBL/GenBank/DDBJ databases">
        <title>The Coptis chinensis genome and diversification of protoberbering-type alkaloids.</title>
        <authorList>
            <person name="Wang B."/>
            <person name="Shu S."/>
            <person name="Song C."/>
            <person name="Liu Y."/>
        </authorList>
    </citation>
    <scope>NUCLEOTIDE SEQUENCE [LARGE SCALE GENOMIC DNA]</scope>
    <source>
        <strain evidence="12">HL-2020</strain>
        <tissue evidence="12">Leaf</tissue>
    </source>
</reference>
<keyword evidence="6" id="KW-0934">Plastid</keyword>
<evidence type="ECO:0000256" key="6">
    <source>
        <dbReference type="ARBA" id="ARBA00022640"/>
    </source>
</evidence>
<evidence type="ECO:0000256" key="4">
    <source>
        <dbReference type="ARBA" id="ARBA00012209"/>
    </source>
</evidence>
<gene>
    <name evidence="12" type="ORF">IFM89_029346</name>
</gene>
<dbReference type="NCBIfam" id="TIGR00002">
    <property type="entry name" value="S16"/>
    <property type="match status" value="1"/>
</dbReference>
<name>A0A835ISV7_9MAGN</name>
<evidence type="ECO:0000256" key="8">
    <source>
        <dbReference type="ARBA" id="ARBA00022980"/>
    </source>
</evidence>
<dbReference type="GO" id="GO:0015935">
    <property type="term" value="C:small ribosomal subunit"/>
    <property type="evidence" value="ECO:0007669"/>
    <property type="project" value="TreeGrafter"/>
</dbReference>
<dbReference type="GO" id="GO:0032543">
    <property type="term" value="P:mitochondrial translation"/>
    <property type="evidence" value="ECO:0007669"/>
    <property type="project" value="TreeGrafter"/>
</dbReference>
<accession>A0A835ISV7</accession>
<dbReference type="GO" id="GO:0009507">
    <property type="term" value="C:chloroplast"/>
    <property type="evidence" value="ECO:0007669"/>
    <property type="project" value="UniProtKB-SubCell"/>
</dbReference>
<dbReference type="PANTHER" id="PTHR12919:SF39">
    <property type="entry name" value="SMALL RIBOSOMAL SUBUNIT PROTEIN BS16M_BS16C"/>
    <property type="match status" value="1"/>
</dbReference>
<dbReference type="Gene3D" id="2.40.480.10">
    <property type="entry name" value="Allene oxide cyclase-like"/>
    <property type="match status" value="1"/>
</dbReference>
<comment type="caution">
    <text evidence="12">The sequence shown here is derived from an EMBL/GenBank/DDBJ whole genome shotgun (WGS) entry which is preliminary data.</text>
</comment>
<dbReference type="Pfam" id="PF00886">
    <property type="entry name" value="Ribosomal_S16"/>
    <property type="match status" value="1"/>
</dbReference>
<dbReference type="SUPFAM" id="SSF54565">
    <property type="entry name" value="Ribosomal protein S16"/>
    <property type="match status" value="1"/>
</dbReference>
<dbReference type="GO" id="GO:0005739">
    <property type="term" value="C:mitochondrion"/>
    <property type="evidence" value="ECO:0007669"/>
    <property type="project" value="GOC"/>
</dbReference>
<dbReference type="GO" id="GO:0003735">
    <property type="term" value="F:structural constituent of ribosome"/>
    <property type="evidence" value="ECO:0007669"/>
    <property type="project" value="InterPro"/>
</dbReference>
<organism evidence="12 13">
    <name type="scientific">Coptis chinensis</name>
    <dbReference type="NCBI Taxonomy" id="261450"/>
    <lineage>
        <taxon>Eukaryota</taxon>
        <taxon>Viridiplantae</taxon>
        <taxon>Streptophyta</taxon>
        <taxon>Embryophyta</taxon>
        <taxon>Tracheophyta</taxon>
        <taxon>Spermatophyta</taxon>
        <taxon>Magnoliopsida</taxon>
        <taxon>Ranunculales</taxon>
        <taxon>Ranunculaceae</taxon>
        <taxon>Coptidoideae</taxon>
        <taxon>Coptis</taxon>
    </lineage>
</organism>
<dbReference type="Pfam" id="PF06351">
    <property type="entry name" value="Allene_ox_cyc"/>
    <property type="match status" value="1"/>
</dbReference>
<keyword evidence="8" id="KW-0689">Ribosomal protein</keyword>
<dbReference type="AlphaFoldDB" id="A0A835ISV7"/>
<keyword evidence="9" id="KW-0413">Isomerase</keyword>
<evidence type="ECO:0000256" key="9">
    <source>
        <dbReference type="ARBA" id="ARBA00023235"/>
    </source>
</evidence>
<dbReference type="InterPro" id="IPR009410">
    <property type="entry name" value="Allene_ox_cyc"/>
</dbReference>
<evidence type="ECO:0000313" key="13">
    <source>
        <dbReference type="Proteomes" id="UP000631114"/>
    </source>
</evidence>
<dbReference type="InterPro" id="IPR023803">
    <property type="entry name" value="Ribosomal_bS16_dom_sf"/>
</dbReference>
<dbReference type="OrthoDB" id="407221at2759"/>
<evidence type="ECO:0000256" key="2">
    <source>
        <dbReference type="ARBA" id="ARBA00006668"/>
    </source>
</evidence>
<keyword evidence="7" id="KW-0809">Transit peptide</keyword>
<dbReference type="InterPro" id="IPR000307">
    <property type="entry name" value="Ribosomal_bS16"/>
</dbReference>
<dbReference type="InterPro" id="IPR034871">
    <property type="entry name" value="Allene_oxi_cyc_sf"/>
</dbReference>
<evidence type="ECO:0000256" key="11">
    <source>
        <dbReference type="ARBA" id="ARBA00049891"/>
    </source>
</evidence>
<comment type="catalytic activity">
    <reaction evidence="11">
        <text>(9Z,13S,15Z)-12,13-epoxyoctadeca-9,11,15-trienoate = (9S,13S,15Z)-12-oxophyto-10,15-dienoate</text>
        <dbReference type="Rhea" id="RHEA:22592"/>
        <dbReference type="ChEBI" id="CHEBI:36438"/>
        <dbReference type="ChEBI" id="CHEBI:57411"/>
        <dbReference type="EC" id="5.3.99.6"/>
    </reaction>
</comment>
<dbReference type="InterPro" id="IPR044859">
    <property type="entry name" value="Allene_oxi_cyc_Dirigent"/>
</dbReference>
<keyword evidence="10" id="KW-0687">Ribonucleoprotein</keyword>
<dbReference type="SUPFAM" id="SSF141493">
    <property type="entry name" value="Allene oxide cyclase-like"/>
    <property type="match status" value="1"/>
</dbReference>
<comment type="similarity">
    <text evidence="2">Belongs to the bacterial ribosomal protein bS16 family.</text>
</comment>
<evidence type="ECO:0000313" key="12">
    <source>
        <dbReference type="EMBL" id="KAF9622062.1"/>
    </source>
</evidence>
<keyword evidence="5" id="KW-0150">Chloroplast</keyword>
<sequence>MAVKIRLARLGCRNRQFYRVMVADSTCRRDGKHLEVLGYYDPLTDSATHGYNYQLFMGVVREPWQLQVQKETKTAAAISDSTRPTKLQGLNVYEINDRDRGSSTYLRLSKKEVNSLGDLAPFSNKVSFQS</sequence>
<evidence type="ECO:0000256" key="7">
    <source>
        <dbReference type="ARBA" id="ARBA00022946"/>
    </source>
</evidence>
<dbReference type="Proteomes" id="UP000631114">
    <property type="component" value="Unassembled WGS sequence"/>
</dbReference>
<dbReference type="GO" id="GO:0046423">
    <property type="term" value="F:allene-oxide cyclase activity"/>
    <property type="evidence" value="ECO:0007669"/>
    <property type="project" value="UniProtKB-EC"/>
</dbReference>
<proteinExistence type="inferred from homology"/>
<dbReference type="GO" id="GO:0009695">
    <property type="term" value="P:jasmonic acid biosynthetic process"/>
    <property type="evidence" value="ECO:0007669"/>
    <property type="project" value="InterPro"/>
</dbReference>
<comment type="similarity">
    <text evidence="3">Belongs to the allene oxide cyclase family.</text>
</comment>